<keyword evidence="1" id="KW-0489">Methyltransferase</keyword>
<accession>A0A9Q2S1E4</accession>
<dbReference type="GO" id="GO:0008168">
    <property type="term" value="F:methyltransferase activity"/>
    <property type="evidence" value="ECO:0007669"/>
    <property type="project" value="UniProtKB-KW"/>
</dbReference>
<organism evidence="1 3">
    <name type="scientific">Marivita cryptomonadis</name>
    <dbReference type="NCBI Taxonomy" id="505252"/>
    <lineage>
        <taxon>Bacteria</taxon>
        <taxon>Pseudomonadati</taxon>
        <taxon>Pseudomonadota</taxon>
        <taxon>Alphaproteobacteria</taxon>
        <taxon>Rhodobacterales</taxon>
        <taxon>Roseobacteraceae</taxon>
        <taxon>Marivita</taxon>
    </lineage>
</organism>
<dbReference type="Proteomes" id="UP000809440">
    <property type="component" value="Unassembled WGS sequence"/>
</dbReference>
<dbReference type="SUPFAM" id="SSF48452">
    <property type="entry name" value="TPR-like"/>
    <property type="match status" value="1"/>
</dbReference>
<name>A0A9Q2S1E4_9RHOB</name>
<gene>
    <name evidence="1" type="ORF">JQX41_08155</name>
    <name evidence="2" type="ORF">JQX48_08160</name>
</gene>
<evidence type="ECO:0000313" key="4">
    <source>
        <dbReference type="Proteomes" id="UP000809440"/>
    </source>
</evidence>
<dbReference type="EMBL" id="JAFBXE010000004">
    <property type="protein sequence ID" value="MBM2412269.1"/>
    <property type="molecule type" value="Genomic_DNA"/>
</dbReference>
<keyword evidence="4" id="KW-1185">Reference proteome</keyword>
<dbReference type="AlphaFoldDB" id="A0A9Q2S1E4"/>
<reference evidence="1 4" key="1">
    <citation type="submission" date="2021-01" db="EMBL/GenBank/DDBJ databases">
        <title>Diatom-associated Roseobacters Show Island Model of Population Structure.</title>
        <authorList>
            <person name="Qu L."/>
            <person name="Feng X."/>
            <person name="Chen Y."/>
            <person name="Li L."/>
            <person name="Wang X."/>
            <person name="Hu Z."/>
            <person name="Wang H."/>
            <person name="Luo H."/>
        </authorList>
    </citation>
    <scope>NUCLEOTIDE SEQUENCE</scope>
    <source>
        <strain evidence="2 4">CC28-63</strain>
        <strain evidence="1">CC28-69</strain>
    </source>
</reference>
<dbReference type="CDD" id="cd02440">
    <property type="entry name" value="AdoMet_MTases"/>
    <property type="match status" value="1"/>
</dbReference>
<dbReference type="Proteomes" id="UP000755667">
    <property type="component" value="Unassembled WGS sequence"/>
</dbReference>
<dbReference type="SUPFAM" id="SSF53335">
    <property type="entry name" value="S-adenosyl-L-methionine-dependent methyltransferases"/>
    <property type="match status" value="1"/>
</dbReference>
<dbReference type="Gene3D" id="1.25.40.10">
    <property type="entry name" value="Tetratricopeptide repeat domain"/>
    <property type="match status" value="1"/>
</dbReference>
<dbReference type="Gene3D" id="3.40.50.150">
    <property type="entry name" value="Vaccinia Virus protein VP39"/>
    <property type="match status" value="1"/>
</dbReference>
<dbReference type="Pfam" id="PF13489">
    <property type="entry name" value="Methyltransf_23"/>
    <property type="match status" value="1"/>
</dbReference>
<dbReference type="InterPro" id="IPR011990">
    <property type="entry name" value="TPR-like_helical_dom_sf"/>
</dbReference>
<sequence>MQDTQADQPRVEDHEIILEPSPEVTSEIYAEIDHARTLVHDGKFEEATEICKTLLARDELSMAAAAKLTFVLRMLGQDEAADQIQSRILGEIRGKTHLFKNPQAAMFPAAMALIDFGEAEEAEKLIWKALEAEPDTQIVVVEAAALLVQLERRDAAYQVAKEYLERVAAAFDACIHFSVVFSHIKYPEAALMCLEIAKKNCKTKPQRAKLDYFLASNGMPVAELDQHSMVVELFDKFADVYDQQLGALGNNGPSLIYTALEELNLSKTQSRRVLDAGCGTGLCAGFLRDYAKELTGVDLSIKMLEVSRGKGTYDFLARTDLSVAATYPEGKFDLVVCADVFVYFGDLRTVLGNLQKALNPGGLLIATVEDENDDTVTTGFKLYPSGRYKHSDVYMQQTLQAVGFSKPRLMKHARLRNEFGLPVLGTVFAVQKPALVFN</sequence>
<dbReference type="OrthoDB" id="9765084at2"/>
<dbReference type="GO" id="GO:0032259">
    <property type="term" value="P:methylation"/>
    <property type="evidence" value="ECO:0007669"/>
    <property type="project" value="UniProtKB-KW"/>
</dbReference>
<evidence type="ECO:0000313" key="2">
    <source>
        <dbReference type="EMBL" id="MBM2416937.1"/>
    </source>
</evidence>
<proteinExistence type="predicted"/>
<dbReference type="InterPro" id="IPR029063">
    <property type="entry name" value="SAM-dependent_MTases_sf"/>
</dbReference>
<evidence type="ECO:0000313" key="1">
    <source>
        <dbReference type="EMBL" id="MBM2412269.1"/>
    </source>
</evidence>
<keyword evidence="1" id="KW-0808">Transferase</keyword>
<dbReference type="GeneID" id="62640823"/>
<dbReference type="PANTHER" id="PTHR43861">
    <property type="entry name" value="TRANS-ACONITATE 2-METHYLTRANSFERASE-RELATED"/>
    <property type="match status" value="1"/>
</dbReference>
<protein>
    <submittedName>
        <fullName evidence="1">Methyltransferase domain-containing protein</fullName>
    </submittedName>
</protein>
<comment type="caution">
    <text evidence="1">The sequence shown here is derived from an EMBL/GenBank/DDBJ whole genome shotgun (WGS) entry which is preliminary data.</text>
</comment>
<evidence type="ECO:0000313" key="3">
    <source>
        <dbReference type="Proteomes" id="UP000755667"/>
    </source>
</evidence>
<dbReference type="EMBL" id="JAFBXF010000004">
    <property type="protein sequence ID" value="MBM2416937.1"/>
    <property type="molecule type" value="Genomic_DNA"/>
</dbReference>
<dbReference type="RefSeq" id="WP_085629086.1">
    <property type="nucleotide sequence ID" value="NZ_JAFBWU010000004.1"/>
</dbReference>